<evidence type="ECO:0000256" key="1">
    <source>
        <dbReference type="SAM" id="MobiDB-lite"/>
    </source>
</evidence>
<feature type="non-terminal residue" evidence="2">
    <location>
        <position position="63"/>
    </location>
</feature>
<reference evidence="2 3" key="1">
    <citation type="submission" date="2014-02" db="EMBL/GenBank/DDBJ databases">
        <title>The small core and large imbalanced accessory genome model reveals a collaborative survival strategy of Sorangium cellulosum strains in nature.</title>
        <authorList>
            <person name="Han K."/>
            <person name="Peng R."/>
            <person name="Blom J."/>
            <person name="Li Y.-Z."/>
        </authorList>
    </citation>
    <scope>NUCLEOTIDE SEQUENCE [LARGE SCALE GENOMIC DNA]</scope>
    <source>
        <strain evidence="2 3">So0008-312</strain>
    </source>
</reference>
<organism evidence="2 3">
    <name type="scientific">Sorangium cellulosum</name>
    <name type="common">Polyangium cellulosum</name>
    <dbReference type="NCBI Taxonomy" id="56"/>
    <lineage>
        <taxon>Bacteria</taxon>
        <taxon>Pseudomonadati</taxon>
        <taxon>Myxococcota</taxon>
        <taxon>Polyangia</taxon>
        <taxon>Polyangiales</taxon>
        <taxon>Polyangiaceae</taxon>
        <taxon>Sorangium</taxon>
    </lineage>
</organism>
<feature type="compositionally biased region" description="Low complexity" evidence="1">
    <location>
        <begin position="28"/>
        <end position="47"/>
    </location>
</feature>
<sequence length="63" mass="6676">MVEQNTADNEEGQPERAEPGGERAPRQAATDAAGEAAEGGAEASRTPPVRRRRAARRPRPATP</sequence>
<accession>A0A150QN13</accession>
<name>A0A150QN13_SORCE</name>
<dbReference type="Proteomes" id="UP000075260">
    <property type="component" value="Unassembled WGS sequence"/>
</dbReference>
<evidence type="ECO:0000313" key="2">
    <source>
        <dbReference type="EMBL" id="KYF69334.1"/>
    </source>
</evidence>
<comment type="caution">
    <text evidence="2">The sequence shown here is derived from an EMBL/GenBank/DDBJ whole genome shotgun (WGS) entry which is preliminary data.</text>
</comment>
<dbReference type="EMBL" id="JEMA01000478">
    <property type="protein sequence ID" value="KYF69334.1"/>
    <property type="molecule type" value="Genomic_DNA"/>
</dbReference>
<evidence type="ECO:0000313" key="3">
    <source>
        <dbReference type="Proteomes" id="UP000075260"/>
    </source>
</evidence>
<protein>
    <submittedName>
        <fullName evidence="2">Uncharacterized protein</fullName>
    </submittedName>
</protein>
<feature type="region of interest" description="Disordered" evidence="1">
    <location>
        <begin position="1"/>
        <end position="63"/>
    </location>
</feature>
<feature type="compositionally biased region" description="Basic and acidic residues" evidence="1">
    <location>
        <begin position="13"/>
        <end position="25"/>
    </location>
</feature>
<gene>
    <name evidence="2" type="ORF">BE15_23150</name>
</gene>
<proteinExistence type="predicted"/>
<dbReference type="AlphaFoldDB" id="A0A150QN13"/>
<feature type="compositionally biased region" description="Basic residues" evidence="1">
    <location>
        <begin position="48"/>
        <end position="63"/>
    </location>
</feature>